<organism evidence="2 3">
    <name type="scientific">Nitrospira japonica</name>
    <dbReference type="NCBI Taxonomy" id="1325564"/>
    <lineage>
        <taxon>Bacteria</taxon>
        <taxon>Pseudomonadati</taxon>
        <taxon>Nitrospirota</taxon>
        <taxon>Nitrospiria</taxon>
        <taxon>Nitrospirales</taxon>
        <taxon>Nitrospiraceae</taxon>
        <taxon>Nitrospira</taxon>
    </lineage>
</organism>
<dbReference type="KEGG" id="nja:NSJP_1021"/>
<dbReference type="AlphaFoldDB" id="A0A1W1I2Z4"/>
<dbReference type="EMBL" id="LT828648">
    <property type="protein sequence ID" value="SLM47193.1"/>
    <property type="molecule type" value="Genomic_DNA"/>
</dbReference>
<dbReference type="STRING" id="1325564.NSJP_1021"/>
<evidence type="ECO:0000256" key="1">
    <source>
        <dbReference type="SAM" id="MobiDB-lite"/>
    </source>
</evidence>
<keyword evidence="3" id="KW-1185">Reference proteome</keyword>
<dbReference type="RefSeq" id="WP_155969881.1">
    <property type="nucleotide sequence ID" value="NZ_LT828648.1"/>
</dbReference>
<proteinExistence type="predicted"/>
<name>A0A1W1I2Z4_9BACT</name>
<feature type="compositionally biased region" description="Low complexity" evidence="1">
    <location>
        <begin position="41"/>
        <end position="52"/>
    </location>
</feature>
<sequence length="52" mass="5765">MRKWEAPAFSEIRMDAEINGYQEDRDDIPDLGQEPHAPGIAAAQQERPAAAT</sequence>
<evidence type="ECO:0000313" key="3">
    <source>
        <dbReference type="Proteomes" id="UP000192042"/>
    </source>
</evidence>
<accession>A0A1W1I2Z4</accession>
<feature type="region of interest" description="Disordered" evidence="1">
    <location>
        <begin position="18"/>
        <end position="52"/>
    </location>
</feature>
<reference evidence="2 3" key="1">
    <citation type="submission" date="2017-03" db="EMBL/GenBank/DDBJ databases">
        <authorList>
            <person name="Afonso C.L."/>
            <person name="Miller P.J."/>
            <person name="Scott M.A."/>
            <person name="Spackman E."/>
            <person name="Goraichik I."/>
            <person name="Dimitrov K.M."/>
            <person name="Suarez D.L."/>
            <person name="Swayne D.E."/>
        </authorList>
    </citation>
    <scope>NUCLEOTIDE SEQUENCE [LARGE SCALE GENOMIC DNA]</scope>
    <source>
        <strain evidence="2">Genome sequencing of Nitrospira japonica strain NJ11</strain>
    </source>
</reference>
<protein>
    <submittedName>
        <fullName evidence="2">Uncharacterized protein</fullName>
    </submittedName>
</protein>
<gene>
    <name evidence="2" type="ORF">NSJP_1021</name>
</gene>
<dbReference type="Proteomes" id="UP000192042">
    <property type="component" value="Chromosome I"/>
</dbReference>
<dbReference type="OrthoDB" id="4953030at2"/>
<evidence type="ECO:0000313" key="2">
    <source>
        <dbReference type="EMBL" id="SLM47193.1"/>
    </source>
</evidence>